<dbReference type="SUPFAM" id="SSF103481">
    <property type="entry name" value="Multidrug resistance efflux transporter EmrE"/>
    <property type="match status" value="2"/>
</dbReference>
<feature type="transmembrane region" description="Helical" evidence="1">
    <location>
        <begin position="146"/>
        <end position="164"/>
    </location>
</feature>
<feature type="transmembrane region" description="Helical" evidence="1">
    <location>
        <begin position="33"/>
        <end position="66"/>
    </location>
</feature>
<proteinExistence type="predicted"/>
<evidence type="ECO:0000256" key="1">
    <source>
        <dbReference type="SAM" id="Phobius"/>
    </source>
</evidence>
<accession>B1ZUM7</accession>
<evidence type="ECO:0000313" key="5">
    <source>
        <dbReference type="Proteomes" id="UP000007013"/>
    </source>
</evidence>
<feature type="domain" description="EamA" evidence="3">
    <location>
        <begin position="147"/>
        <end position="301"/>
    </location>
</feature>
<feature type="chain" id="PRO_5002774491" description="EamA domain-containing protein" evidence="2">
    <location>
        <begin position="18"/>
        <end position="304"/>
    </location>
</feature>
<evidence type="ECO:0000313" key="4">
    <source>
        <dbReference type="EMBL" id="ACB74911.1"/>
    </source>
</evidence>
<keyword evidence="1" id="KW-1133">Transmembrane helix</keyword>
<feature type="domain" description="EamA" evidence="3">
    <location>
        <begin position="2"/>
        <end position="131"/>
    </location>
</feature>
<dbReference type="InterPro" id="IPR000620">
    <property type="entry name" value="EamA_dom"/>
</dbReference>
<feature type="transmembrane region" description="Helical" evidence="1">
    <location>
        <begin position="286"/>
        <end position="303"/>
    </location>
</feature>
<feature type="transmembrane region" description="Helical" evidence="1">
    <location>
        <begin position="184"/>
        <end position="207"/>
    </location>
</feature>
<dbReference type="InterPro" id="IPR037185">
    <property type="entry name" value="EmrE-like"/>
</dbReference>
<reference evidence="4 5" key="1">
    <citation type="journal article" date="2011" name="J. Bacteriol.">
        <title>Genome sequence of the verrucomicrobium Opitutus terrae PB90-1, an abundant inhabitant of rice paddy soil ecosystems.</title>
        <authorList>
            <person name="van Passel M.W."/>
            <person name="Kant R."/>
            <person name="Palva A."/>
            <person name="Copeland A."/>
            <person name="Lucas S."/>
            <person name="Lapidus A."/>
            <person name="Glavina del Rio T."/>
            <person name="Pitluck S."/>
            <person name="Goltsman E."/>
            <person name="Clum A."/>
            <person name="Sun H."/>
            <person name="Schmutz J."/>
            <person name="Larimer F.W."/>
            <person name="Land M.L."/>
            <person name="Hauser L."/>
            <person name="Kyrpides N."/>
            <person name="Mikhailova N."/>
            <person name="Richardson P.P."/>
            <person name="Janssen P.H."/>
            <person name="de Vos W.M."/>
            <person name="Smidt H."/>
        </authorList>
    </citation>
    <scope>NUCLEOTIDE SEQUENCE [LARGE SCALE GENOMIC DNA]</scope>
    <source>
        <strain evidence="5">DSM 11246 / JCM 15787 / PB90-1</strain>
    </source>
</reference>
<keyword evidence="1" id="KW-0812">Transmembrane</keyword>
<dbReference type="HOGENOM" id="CLU_927322_0_0_0"/>
<dbReference type="RefSeq" id="WP_012374448.1">
    <property type="nucleotide sequence ID" value="NC_010571.1"/>
</dbReference>
<dbReference type="KEGG" id="ote:Oter_1627"/>
<protein>
    <recommendedName>
        <fullName evidence="3">EamA domain-containing protein</fullName>
    </recommendedName>
</protein>
<organism evidence="4 5">
    <name type="scientific">Opitutus terrae (strain DSM 11246 / JCM 15787 / PB90-1)</name>
    <dbReference type="NCBI Taxonomy" id="452637"/>
    <lineage>
        <taxon>Bacteria</taxon>
        <taxon>Pseudomonadati</taxon>
        <taxon>Verrucomicrobiota</taxon>
        <taxon>Opitutia</taxon>
        <taxon>Opitutales</taxon>
        <taxon>Opitutaceae</taxon>
        <taxon>Opitutus</taxon>
    </lineage>
</organism>
<dbReference type="Gene3D" id="1.10.3730.20">
    <property type="match status" value="1"/>
</dbReference>
<feature type="transmembrane region" description="Helical" evidence="1">
    <location>
        <begin position="114"/>
        <end position="134"/>
    </location>
</feature>
<feature type="signal peptide" evidence="2">
    <location>
        <begin position="1"/>
        <end position="17"/>
    </location>
</feature>
<dbReference type="EMBL" id="CP001032">
    <property type="protein sequence ID" value="ACB74911.1"/>
    <property type="molecule type" value="Genomic_DNA"/>
</dbReference>
<feature type="transmembrane region" description="Helical" evidence="1">
    <location>
        <begin position="87"/>
        <end position="108"/>
    </location>
</feature>
<feature type="transmembrane region" description="Helical" evidence="1">
    <location>
        <begin position="228"/>
        <end position="250"/>
    </location>
</feature>
<dbReference type="Proteomes" id="UP000007013">
    <property type="component" value="Chromosome"/>
</dbReference>
<evidence type="ECO:0000259" key="3">
    <source>
        <dbReference type="Pfam" id="PF00892"/>
    </source>
</evidence>
<dbReference type="AlphaFoldDB" id="B1ZUM7"/>
<sequence>MLASFLAALFFALNATCATYSVRASGALRANLGRITLAAIVLGAFAHTVGFGFASASVGWFLLSGVIGMGIGDLGTYGALPLLGSRLTVLMIQCLAAPIAALGEWLWLGTKLTLPQILWGALILVGVAFALVPTRRSPPRVRVRPVGFLLGLLAAAGQGLGALVSRKAVDVATAAGELTHNVTFGLSAAYIRILAGLVFTVVWFLALRQLGRVGPAPVLATARERRHARLWMIANGLAGPVLGVGCYQWALATTPSGIVLPIAATTPLLSIPIALWLEGDRPTRRSIVGGVIAVAGCIALTLAR</sequence>
<keyword evidence="2" id="KW-0732">Signal</keyword>
<dbReference type="OrthoDB" id="186049at2"/>
<keyword evidence="5" id="KW-1185">Reference proteome</keyword>
<dbReference type="GO" id="GO:0016020">
    <property type="term" value="C:membrane"/>
    <property type="evidence" value="ECO:0007669"/>
    <property type="project" value="InterPro"/>
</dbReference>
<dbReference type="Pfam" id="PF00892">
    <property type="entry name" value="EamA"/>
    <property type="match status" value="2"/>
</dbReference>
<dbReference type="STRING" id="452637.Oter_1627"/>
<name>B1ZUM7_OPITP</name>
<feature type="transmembrane region" description="Helical" evidence="1">
    <location>
        <begin position="256"/>
        <end position="277"/>
    </location>
</feature>
<evidence type="ECO:0000256" key="2">
    <source>
        <dbReference type="SAM" id="SignalP"/>
    </source>
</evidence>
<gene>
    <name evidence="4" type="ordered locus">Oter_1627</name>
</gene>
<dbReference type="eggNOG" id="COG0697">
    <property type="taxonomic scope" value="Bacteria"/>
</dbReference>
<keyword evidence="1" id="KW-0472">Membrane</keyword>